<reference evidence="4 5" key="1">
    <citation type="journal article" date="2018" name="Nat. Ecol. Evol.">
        <title>Genomic signatures of mitonuclear coevolution across populations of Tigriopus californicus.</title>
        <authorList>
            <person name="Barreto F.S."/>
            <person name="Watson E.T."/>
            <person name="Lima T.G."/>
            <person name="Willett C.S."/>
            <person name="Edmands S."/>
            <person name="Li W."/>
            <person name="Burton R.S."/>
        </authorList>
    </citation>
    <scope>NUCLEOTIDE SEQUENCE [LARGE SCALE GENOMIC DNA]</scope>
    <source>
        <strain evidence="4 5">San Diego</strain>
    </source>
</reference>
<organism evidence="4 5">
    <name type="scientific">Tigriopus californicus</name>
    <name type="common">Marine copepod</name>
    <dbReference type="NCBI Taxonomy" id="6832"/>
    <lineage>
        <taxon>Eukaryota</taxon>
        <taxon>Metazoa</taxon>
        <taxon>Ecdysozoa</taxon>
        <taxon>Arthropoda</taxon>
        <taxon>Crustacea</taxon>
        <taxon>Multicrustacea</taxon>
        <taxon>Hexanauplia</taxon>
        <taxon>Copepoda</taxon>
        <taxon>Harpacticoida</taxon>
        <taxon>Harpacticidae</taxon>
        <taxon>Tigriopus</taxon>
    </lineage>
</organism>
<gene>
    <name evidence="4" type="ORF">TCAL_12980</name>
</gene>
<dbReference type="Gene3D" id="3.10.10.10">
    <property type="entry name" value="HIV Type 1 Reverse Transcriptase, subunit A, domain 1"/>
    <property type="match status" value="1"/>
</dbReference>
<feature type="non-terminal residue" evidence="4">
    <location>
        <position position="1"/>
    </location>
</feature>
<dbReference type="Gene3D" id="3.30.70.270">
    <property type="match status" value="2"/>
</dbReference>
<dbReference type="PANTHER" id="PTHR37984:SF9">
    <property type="entry name" value="INTEGRASE CATALYTIC DOMAIN-CONTAINING PROTEIN"/>
    <property type="match status" value="1"/>
</dbReference>
<proteinExistence type="predicted"/>
<evidence type="ECO:0000313" key="5">
    <source>
        <dbReference type="Proteomes" id="UP000318571"/>
    </source>
</evidence>
<evidence type="ECO:0000256" key="1">
    <source>
        <dbReference type="PROSITE-ProRule" id="PRU00047"/>
    </source>
</evidence>
<dbReference type="InterPro" id="IPR050951">
    <property type="entry name" value="Retrovirus_Pol_polyprotein"/>
</dbReference>
<evidence type="ECO:0000313" key="4">
    <source>
        <dbReference type="EMBL" id="TRY71070.1"/>
    </source>
</evidence>
<dbReference type="SMART" id="SM00343">
    <property type="entry name" value="ZnF_C2HC"/>
    <property type="match status" value="4"/>
</dbReference>
<dbReference type="Proteomes" id="UP000318571">
    <property type="component" value="Chromosome 9"/>
</dbReference>
<dbReference type="AlphaFoldDB" id="A0A553P053"/>
<dbReference type="Gene3D" id="4.10.60.10">
    <property type="entry name" value="Zinc finger, CCHC-type"/>
    <property type="match status" value="1"/>
</dbReference>
<dbReference type="SUPFAM" id="SSF56672">
    <property type="entry name" value="DNA/RNA polymerases"/>
    <property type="match status" value="1"/>
</dbReference>
<feature type="region of interest" description="Disordered" evidence="2">
    <location>
        <begin position="433"/>
        <end position="469"/>
    </location>
</feature>
<dbReference type="InterPro" id="IPR001878">
    <property type="entry name" value="Znf_CCHC"/>
</dbReference>
<dbReference type="PANTHER" id="PTHR37984">
    <property type="entry name" value="PROTEIN CBG26694"/>
    <property type="match status" value="1"/>
</dbReference>
<protein>
    <recommendedName>
        <fullName evidence="3">CCHC-type domain-containing protein</fullName>
    </recommendedName>
</protein>
<dbReference type="EMBL" id="VCGU01000009">
    <property type="protein sequence ID" value="TRY71070.1"/>
    <property type="molecule type" value="Genomic_DNA"/>
</dbReference>
<keyword evidence="1" id="KW-0479">Metal-binding</keyword>
<evidence type="ECO:0000256" key="2">
    <source>
        <dbReference type="SAM" id="MobiDB-lite"/>
    </source>
</evidence>
<accession>A0A553P053</accession>
<dbReference type="GO" id="GO:0003676">
    <property type="term" value="F:nucleic acid binding"/>
    <property type="evidence" value="ECO:0007669"/>
    <property type="project" value="InterPro"/>
</dbReference>
<dbReference type="STRING" id="6832.A0A553P053"/>
<dbReference type="OMA" id="ECEVMSH"/>
<feature type="domain" description="CCHC-type" evidence="3">
    <location>
        <begin position="255"/>
        <end position="268"/>
    </location>
</feature>
<dbReference type="GO" id="GO:0071897">
    <property type="term" value="P:DNA biosynthetic process"/>
    <property type="evidence" value="ECO:0007669"/>
    <property type="project" value="UniProtKB-ARBA"/>
</dbReference>
<name>A0A553P053_TIGCA</name>
<dbReference type="GO" id="GO:0008270">
    <property type="term" value="F:zinc ion binding"/>
    <property type="evidence" value="ECO:0007669"/>
    <property type="project" value="UniProtKB-KW"/>
</dbReference>
<dbReference type="InterPro" id="IPR043128">
    <property type="entry name" value="Rev_trsase/Diguanyl_cyclase"/>
</dbReference>
<feature type="region of interest" description="Disordered" evidence="2">
    <location>
        <begin position="283"/>
        <end position="307"/>
    </location>
</feature>
<keyword evidence="1" id="KW-0863">Zinc-finger</keyword>
<keyword evidence="1" id="KW-0862">Zinc</keyword>
<comment type="caution">
    <text evidence="4">The sequence shown here is derived from an EMBL/GenBank/DDBJ whole genome shotgun (WGS) entry which is preliminary data.</text>
</comment>
<sequence length="908" mass="101806">STRNGLQPTQRLCTCLLVIQVPEVKVPVLSLDNTPAELRSWLLKMQSFFKTNNLSSYTTLDQQTYVRQFIDVEIENMVAPQVSMTTETFGVGGMLELIEAEFRQRYPMQARGVEYFATNWKSGDSYSKHLAKMESLAKEADLANMSIDQIQTFRLVSSVYADKKLKKKLLELENPSLRTVKQKILSYERAIFAASTPSSTASVEVNRVIGQQSQKKSNRQKSSKAKSWADLEGKCTCCGAKEHKAAQCPKRTSSCNKCGRKGHLSSVCMSGVSFPKTPARASQVTEADPMPSKQLEEPKAVGRTPFDYKGSNLVSNVRGVEAVQSASGSRATPRIHVHVRSPHNVQFHLRAIPDTGATRTMLSLDAGQNPTKLENLMNLWKEKYKRYKQSECEVMSHVNADEDKDMAEHKDMMCDAEDARVAHLRDNFEQAVAQRGRYPQKNSDDKSSQSEGAKEEDCRNCGNSHKHRECPARGKKCLFWKKVEHFAKGCLKKKNSVGKNNTNPVTVCGIRKSPVIKITTTGKKNAEVDWLPDTGADCNVIGPKDLKRLGKIRLGAGANSRAPGGGDIPCQGKIKITLGLNNKKYNTEAFVLEKDTTALMNLETCKALKLVEEDWPQSKLVELDEESKNMMAFIMPWGLYRYKRNAMGLINAGDEHNIRGIENVKKIVEDILIYNVDLKTHLERVEEVVKRCEDNGIMLSREKCCVAEKSVTWCGYRISEEGDTANPDLVQALMEFPTPKNVTDARSFCGLVQQFEALSANLTALLGPIRALTSPKAKLLWEGPQEEAEDDLVGEGEVEDFAKKFTLYSVVQDVQLEKIRRKTERNSVLIKLKKTIVQGFPEHKADLDVELRDYWKVRNKLTTINGLILYGATRIVVPTTLRKEVMEELHAAHQGRVCTLSRARKSVF</sequence>
<dbReference type="InterPro" id="IPR043502">
    <property type="entry name" value="DNA/RNA_pol_sf"/>
</dbReference>
<dbReference type="PROSITE" id="PS50158">
    <property type="entry name" value="ZF_CCHC"/>
    <property type="match status" value="1"/>
</dbReference>
<evidence type="ECO:0000259" key="3">
    <source>
        <dbReference type="PROSITE" id="PS50158"/>
    </source>
</evidence>
<keyword evidence="5" id="KW-1185">Reference proteome</keyword>
<feature type="compositionally biased region" description="Basic and acidic residues" evidence="2">
    <location>
        <begin position="442"/>
        <end position="459"/>
    </location>
</feature>